<evidence type="ECO:0000259" key="8">
    <source>
        <dbReference type="Pfam" id="PF00892"/>
    </source>
</evidence>
<feature type="transmembrane region" description="Helical" evidence="7">
    <location>
        <begin position="312"/>
        <end position="337"/>
    </location>
</feature>
<feature type="transmembrane region" description="Helical" evidence="7">
    <location>
        <begin position="35"/>
        <end position="52"/>
    </location>
</feature>
<dbReference type="RefSeq" id="XP_005177074.1">
    <property type="nucleotide sequence ID" value="XM_005177017.3"/>
</dbReference>
<feature type="transmembrane region" description="Helical" evidence="7">
    <location>
        <begin position="72"/>
        <end position="92"/>
    </location>
</feature>
<evidence type="ECO:0000313" key="10">
    <source>
        <dbReference type="Proteomes" id="UP001652621"/>
    </source>
</evidence>
<proteinExistence type="inferred from homology"/>
<dbReference type="KEGG" id="mde:101889847"/>
<dbReference type="GeneID" id="101889847"/>
<evidence type="ECO:0000256" key="2">
    <source>
        <dbReference type="ARBA" id="ARBA00007863"/>
    </source>
</evidence>
<name>A0A1I8MAQ3_MUSDO</name>
<dbReference type="AlphaFoldDB" id="A0A1I8MAQ3"/>
<dbReference type="PANTHER" id="PTHR23051:SF0">
    <property type="entry name" value="SOLUTE CARRIER FAMILY 35 MEMBER F5"/>
    <property type="match status" value="1"/>
</dbReference>
<keyword evidence="10" id="KW-1185">Reference proteome</keyword>
<feature type="domain" description="EamA" evidence="8">
    <location>
        <begin position="281"/>
        <end position="422"/>
    </location>
</feature>
<feature type="transmembrane region" description="Helical" evidence="7">
    <location>
        <begin position="377"/>
        <end position="394"/>
    </location>
</feature>
<feature type="transmembrane region" description="Helical" evidence="7">
    <location>
        <begin position="406"/>
        <end position="425"/>
    </location>
</feature>
<feature type="transmembrane region" description="Helical" evidence="7">
    <location>
        <begin position="256"/>
        <end position="275"/>
    </location>
</feature>
<evidence type="ECO:0000313" key="11">
    <source>
        <dbReference type="RefSeq" id="XP_005177074.1"/>
    </source>
</evidence>
<evidence type="ECO:0000313" key="9">
    <source>
        <dbReference type="EnsemblMetazoa" id="MDOA002960-PA"/>
    </source>
</evidence>
<feature type="transmembrane region" description="Helical" evidence="7">
    <location>
        <begin position="349"/>
        <end position="370"/>
    </location>
</feature>
<evidence type="ECO:0000256" key="5">
    <source>
        <dbReference type="ARBA" id="ARBA00023136"/>
    </source>
</evidence>
<comment type="subcellular location">
    <subcellularLocation>
        <location evidence="1">Membrane</location>
        <topology evidence="1">Multi-pass membrane protein</topology>
    </subcellularLocation>
</comment>
<dbReference type="GO" id="GO:0016020">
    <property type="term" value="C:membrane"/>
    <property type="evidence" value="ECO:0007669"/>
    <property type="project" value="UniProtKB-SubCell"/>
</dbReference>
<sequence length="469" mass="53116">MHQKLRIFLLFNQGDKDGDNNNNDAKKMLTRTQKLILGVTILIMVDVIWVTSSELTKFLYEDAHFDKPFFCTYFKTSMFTIYLVIIGLIAPWKESCDRQNGNYSMMDQNSEDDNYYSHQPSLSDPTFVPIRSAASIGNGPISGTESDDSSIRSVRFSKLAEVREMSAHEATEALMARLSYTASMRISRQKSHHKTAKTALLFCVLWFLANYIFQVSLEMTETAVVTMLSSSSSLFTLVLAAFFPSSTGDKFTITKIVAVAMNIAGVVTITISDIHDANFSRGALLALFSAFFYAAYLVFVKRKSDTEEKIDIPLFFGFVGLWNLLLMWPVFFILNFTKIEKFELPNQNQFAILFLNGLIGTVVSEALWLWGCFLTSSLIGTIAMSLQIPLSILFDVFLKRKPYSPLFYIGSLPIFFALILVALLMRNDDTDPLMRLFKVIYRKCCSCKKPNIVRINDEEQQESLIGSND</sequence>
<dbReference type="PANTHER" id="PTHR23051">
    <property type="entry name" value="SOLUTE CARRIER FAMILY 35, MEMBER F5"/>
    <property type="match status" value="1"/>
</dbReference>
<comment type="similarity">
    <text evidence="2">Belongs to the SLC35F solute transporter family.</text>
</comment>
<feature type="transmembrane region" description="Helical" evidence="7">
    <location>
        <begin position="223"/>
        <end position="244"/>
    </location>
</feature>
<keyword evidence="3 7" id="KW-0812">Transmembrane</keyword>
<reference evidence="9" key="1">
    <citation type="submission" date="2020-05" db="UniProtKB">
        <authorList>
            <consortium name="EnsemblMetazoa"/>
        </authorList>
    </citation>
    <scope>IDENTIFICATION</scope>
    <source>
        <strain evidence="9">Aabys</strain>
    </source>
</reference>
<organism evidence="9">
    <name type="scientific">Musca domestica</name>
    <name type="common">House fly</name>
    <dbReference type="NCBI Taxonomy" id="7370"/>
    <lineage>
        <taxon>Eukaryota</taxon>
        <taxon>Metazoa</taxon>
        <taxon>Ecdysozoa</taxon>
        <taxon>Arthropoda</taxon>
        <taxon>Hexapoda</taxon>
        <taxon>Insecta</taxon>
        <taxon>Pterygota</taxon>
        <taxon>Neoptera</taxon>
        <taxon>Endopterygota</taxon>
        <taxon>Diptera</taxon>
        <taxon>Brachycera</taxon>
        <taxon>Muscomorpha</taxon>
        <taxon>Muscoidea</taxon>
        <taxon>Muscidae</taxon>
        <taxon>Musca</taxon>
    </lineage>
</organism>
<protein>
    <recommendedName>
        <fullName evidence="6">Solute carrier family 35 member F5</fullName>
    </recommendedName>
</protein>
<evidence type="ECO:0000256" key="3">
    <source>
        <dbReference type="ARBA" id="ARBA00022692"/>
    </source>
</evidence>
<feature type="transmembrane region" description="Helical" evidence="7">
    <location>
        <begin position="281"/>
        <end position="300"/>
    </location>
</feature>
<reference evidence="11" key="2">
    <citation type="submission" date="2025-04" db="UniProtKB">
        <authorList>
            <consortium name="RefSeq"/>
        </authorList>
    </citation>
    <scope>IDENTIFICATION</scope>
    <source>
        <strain evidence="11">Aabys</strain>
    </source>
</reference>
<dbReference type="Pfam" id="PF00892">
    <property type="entry name" value="EamA"/>
    <property type="match status" value="1"/>
</dbReference>
<evidence type="ECO:0000256" key="6">
    <source>
        <dbReference type="ARBA" id="ARBA00040744"/>
    </source>
</evidence>
<dbReference type="Proteomes" id="UP001652621">
    <property type="component" value="Unplaced"/>
</dbReference>
<dbReference type="VEuPathDB" id="VectorBase:MDOMA2_010340"/>
<keyword evidence="5 7" id="KW-0472">Membrane</keyword>
<dbReference type="eggNOG" id="KOG2765">
    <property type="taxonomic scope" value="Eukaryota"/>
</dbReference>
<dbReference type="OrthoDB" id="10041630at2759"/>
<dbReference type="SUPFAM" id="SSF103481">
    <property type="entry name" value="Multidrug resistance efflux transporter EmrE"/>
    <property type="match status" value="1"/>
</dbReference>
<feature type="transmembrane region" description="Helical" evidence="7">
    <location>
        <begin position="198"/>
        <end position="217"/>
    </location>
</feature>
<dbReference type="STRING" id="7370.A0A1I8MAQ3"/>
<dbReference type="VEuPathDB" id="VectorBase:MDOA002960"/>
<evidence type="ECO:0000256" key="4">
    <source>
        <dbReference type="ARBA" id="ARBA00022989"/>
    </source>
</evidence>
<dbReference type="InterPro" id="IPR037185">
    <property type="entry name" value="EmrE-like"/>
</dbReference>
<keyword evidence="4 7" id="KW-1133">Transmembrane helix</keyword>
<dbReference type="InterPro" id="IPR000620">
    <property type="entry name" value="EamA_dom"/>
</dbReference>
<gene>
    <name evidence="9" type="primary">101889847</name>
    <name evidence="11" type="synonym">LOC101889847</name>
</gene>
<evidence type="ECO:0000256" key="7">
    <source>
        <dbReference type="SAM" id="Phobius"/>
    </source>
</evidence>
<evidence type="ECO:0000256" key="1">
    <source>
        <dbReference type="ARBA" id="ARBA00004141"/>
    </source>
</evidence>
<dbReference type="EnsemblMetazoa" id="MDOA002960-RA">
    <property type="protein sequence ID" value="MDOA002960-PA"/>
    <property type="gene ID" value="MDOA002960"/>
</dbReference>
<accession>A0A1I8MAQ3</accession>